<name>A0ABT7WE73_9FLAO</name>
<dbReference type="EMBL" id="JAUDUY010000003">
    <property type="protein sequence ID" value="MDM9631215.1"/>
    <property type="molecule type" value="Genomic_DNA"/>
</dbReference>
<accession>A0ABT7WE73</accession>
<evidence type="ECO:0000313" key="2">
    <source>
        <dbReference type="EMBL" id="MDM9631215.1"/>
    </source>
</evidence>
<organism evidence="2 3">
    <name type="scientific">Robiginitalea aurantiaca</name>
    <dbReference type="NCBI Taxonomy" id="3056915"/>
    <lineage>
        <taxon>Bacteria</taxon>
        <taxon>Pseudomonadati</taxon>
        <taxon>Bacteroidota</taxon>
        <taxon>Flavobacteriia</taxon>
        <taxon>Flavobacteriales</taxon>
        <taxon>Flavobacteriaceae</taxon>
        <taxon>Robiginitalea</taxon>
    </lineage>
</organism>
<dbReference type="InterPro" id="IPR011335">
    <property type="entry name" value="Restrct_endonuc-II-like"/>
</dbReference>
<evidence type="ECO:0000313" key="3">
    <source>
        <dbReference type="Proteomes" id="UP001174839"/>
    </source>
</evidence>
<evidence type="ECO:0000259" key="1">
    <source>
        <dbReference type="Pfam" id="PF12705"/>
    </source>
</evidence>
<dbReference type="RefSeq" id="WP_289724579.1">
    <property type="nucleotide sequence ID" value="NZ_JAUDUY010000003.1"/>
</dbReference>
<comment type="caution">
    <text evidence="2">The sequence shown here is derived from an EMBL/GenBank/DDBJ whole genome shotgun (WGS) entry which is preliminary data.</text>
</comment>
<dbReference type="InterPro" id="IPR011604">
    <property type="entry name" value="PDDEXK-like_dom_sf"/>
</dbReference>
<protein>
    <submittedName>
        <fullName evidence="2">PD-(D/E)XK nuclease family protein</fullName>
    </submittedName>
</protein>
<dbReference type="Pfam" id="PF12705">
    <property type="entry name" value="PDDEXK_1"/>
    <property type="match status" value="1"/>
</dbReference>
<dbReference type="Proteomes" id="UP001174839">
    <property type="component" value="Unassembled WGS sequence"/>
</dbReference>
<keyword evidence="3" id="KW-1185">Reference proteome</keyword>
<feature type="domain" description="PD-(D/E)XK endonuclease-like" evidence="1">
    <location>
        <begin position="643"/>
        <end position="913"/>
    </location>
</feature>
<dbReference type="InterPro" id="IPR038726">
    <property type="entry name" value="PDDEXK_AddAB-type"/>
</dbReference>
<proteinExistence type="predicted"/>
<gene>
    <name evidence="2" type="ORF">QU605_07030</name>
</gene>
<dbReference type="SUPFAM" id="SSF52540">
    <property type="entry name" value="P-loop containing nucleoside triphosphate hydrolases"/>
    <property type="match status" value="1"/>
</dbReference>
<reference evidence="2" key="1">
    <citation type="submission" date="2023-06" db="EMBL/GenBank/DDBJ databases">
        <title>Robiginitalea aurantiacus sp. nov. and Algoriphagus sediminis sp. nov., isolated from coastal sediment.</title>
        <authorList>
            <person name="Zhou Z.Y."/>
            <person name="An J."/>
            <person name="Jia Y.W."/>
            <person name="Du Z.J."/>
        </authorList>
    </citation>
    <scope>NUCLEOTIDE SEQUENCE</scope>
    <source>
        <strain evidence="2">M39</strain>
    </source>
</reference>
<dbReference type="InterPro" id="IPR027417">
    <property type="entry name" value="P-loop_NTPase"/>
</dbReference>
<dbReference type="Gene3D" id="3.90.320.10">
    <property type="match status" value="1"/>
</dbReference>
<dbReference type="SUPFAM" id="SSF52980">
    <property type="entry name" value="Restriction endonuclease-like"/>
    <property type="match status" value="1"/>
</dbReference>
<sequence length="916" mass="105364">MISFLESVLEDFGAWHSKPEDYVFILPSKRAGYFLKNLMATKTHKTLLAPKILSIETFIAEISELQYATSTKLMFNLYEAYRDEKGLEEESFYDFSRWGGMLLQDFNEIDRYLVDEIQFFDYLGSLQEIRHWTPDGSSTPMIDKQVRFWKSLLPIYQRFRNRLEKEGLGYQGQVYRKAASRVAEYQKLNPSLHYIFAGFNALNKAEEFIIRELLENDRADIFWDADEYYLENTLHDAGYFLRKHFNSWKSLKNVAPKGVGMHFSTEKNIQIAGLPKSVAQAKYAGGLIGDLLKEDSRKLENTALILGDESLLNPVLHSLPEALDGVNITMGYPLKDSSLAHLFKVLFQLYKGNPKRGVQAKTLLELLTHPFLQEWFTEMGFNSTVASGRIIRDNIIYLNSKDLQYYGFPQQIETLVSLYPPPGPGQLIARFTDLLEDLKRVYMNSQDTVSLEFLRHFHLLFNQLSDLNRTYPFISDNRSLLMLFEQLLAEDTLDFEGKPLEGLQIMGMLESRCLDFETVVITSVNEGVLPAGKTNSSFIPFEVKREFGLPTFKEKDAVYTYHFYRLLQRAKNIYICYNTEPDVLEGGEPSRFIHQLRNDPRMSGFIQHNLAAPESGIAPTLLKAIDKSSSLLEYLGRKASTGFSPTSLSRYIEDPLEFYRKTILGIHDTLLLEETIAANTFGNVIHETLELLYLPLLGQILTPEHLRQMKNQVPEVLSGAFEKHYLKGSKAGGKNLIALSVMGKYIELFLEIELKRIKLHEVRILGIEKKLTRLLNNVPGCDFPVRIKGTVDRVETVDGALHIIDYKTGRVEPTNLRITDWQSLREDPKKSKAFQVMCYAWLMQQEIEEPDSNFRAGVFSFKNIRSEFQWFGIKTAPNKQDEVINRKVLLHFEETLKSLIAELFNATIPIEPIERI</sequence>